<name>A0A6J5NIM3_9CAUD</name>
<evidence type="ECO:0000313" key="1">
    <source>
        <dbReference type="EMBL" id="CAB4159670.1"/>
    </source>
</evidence>
<organism evidence="1">
    <name type="scientific">uncultured Caudovirales phage</name>
    <dbReference type="NCBI Taxonomy" id="2100421"/>
    <lineage>
        <taxon>Viruses</taxon>
        <taxon>Duplodnaviria</taxon>
        <taxon>Heunggongvirae</taxon>
        <taxon>Uroviricota</taxon>
        <taxon>Caudoviricetes</taxon>
        <taxon>Peduoviridae</taxon>
        <taxon>Maltschvirus</taxon>
        <taxon>Maltschvirus maltsch</taxon>
    </lineage>
</organism>
<proteinExistence type="predicted"/>
<dbReference type="EMBL" id="LR796687">
    <property type="protein sequence ID" value="CAB4159670.1"/>
    <property type="molecule type" value="Genomic_DNA"/>
</dbReference>
<sequence>MAKKEVIAGMEIVDDAPTIDPVSQVVDFRELAASEAFMNEFVEIMVHSSTDENQSPHVILNCNGTNQPVMRGVPTRVRRKYVEILARMKETKYSQVTRNPAAPDQIDMIARHGLAYPFELMNDENPRGRAWLQNVLAEPA</sequence>
<protein>
    <submittedName>
        <fullName evidence="1">Uncharacterized protein</fullName>
    </submittedName>
</protein>
<accession>A0A6J5NIM3</accession>
<reference evidence="1" key="1">
    <citation type="submission" date="2020-04" db="EMBL/GenBank/DDBJ databases">
        <authorList>
            <person name="Chiriac C."/>
            <person name="Salcher M."/>
            <person name="Ghai R."/>
            <person name="Kavagutti S V."/>
        </authorList>
    </citation>
    <scope>NUCLEOTIDE SEQUENCE</scope>
</reference>
<gene>
    <name evidence="1" type="ORF">UFOVP715_74</name>
</gene>